<dbReference type="PRINTS" id="PR00722">
    <property type="entry name" value="CHYMOTRYPSIN"/>
</dbReference>
<dbReference type="SMART" id="SM00020">
    <property type="entry name" value="Tryp_SPc"/>
    <property type="match status" value="1"/>
</dbReference>
<feature type="signal peptide" evidence="8">
    <location>
        <begin position="1"/>
        <end position="17"/>
    </location>
</feature>
<dbReference type="PANTHER" id="PTHR24276:SF91">
    <property type="entry name" value="AT26814P-RELATED"/>
    <property type="match status" value="1"/>
</dbReference>
<comment type="similarity">
    <text evidence="6">Belongs to the peptidase S1 family. CLIP subfamily.</text>
</comment>
<protein>
    <recommendedName>
        <fullName evidence="9">Peptidase S1 domain-containing protein</fullName>
    </recommendedName>
</protein>
<feature type="chain" id="PRO_5039904307" description="Peptidase S1 domain-containing protein" evidence="8">
    <location>
        <begin position="18"/>
        <end position="272"/>
    </location>
</feature>
<keyword evidence="2" id="KW-0222">Digestion</keyword>
<dbReference type="SUPFAM" id="SSF50494">
    <property type="entry name" value="Trypsin-like serine proteases"/>
    <property type="match status" value="1"/>
</dbReference>
<evidence type="ECO:0000256" key="5">
    <source>
        <dbReference type="ARBA" id="ARBA00023157"/>
    </source>
</evidence>
<dbReference type="GO" id="GO:0004252">
    <property type="term" value="F:serine-type endopeptidase activity"/>
    <property type="evidence" value="ECO:0007669"/>
    <property type="project" value="InterPro"/>
</dbReference>
<dbReference type="PANTHER" id="PTHR24276">
    <property type="entry name" value="POLYSERASE-RELATED"/>
    <property type="match status" value="1"/>
</dbReference>
<evidence type="ECO:0000256" key="1">
    <source>
        <dbReference type="ARBA" id="ARBA00022670"/>
    </source>
</evidence>
<comment type="caution">
    <text evidence="10">The sequence shown here is derived from an EMBL/GenBank/DDBJ whole genome shotgun (WGS) entry which is preliminary data.</text>
</comment>
<organism evidence="10 11">
    <name type="scientific">Polypedilum vanderplanki</name>
    <name type="common">Sleeping chironomid midge</name>
    <dbReference type="NCBI Taxonomy" id="319348"/>
    <lineage>
        <taxon>Eukaryota</taxon>
        <taxon>Metazoa</taxon>
        <taxon>Ecdysozoa</taxon>
        <taxon>Arthropoda</taxon>
        <taxon>Hexapoda</taxon>
        <taxon>Insecta</taxon>
        <taxon>Pterygota</taxon>
        <taxon>Neoptera</taxon>
        <taxon>Endopterygota</taxon>
        <taxon>Diptera</taxon>
        <taxon>Nematocera</taxon>
        <taxon>Chironomoidea</taxon>
        <taxon>Chironomidae</taxon>
        <taxon>Chironominae</taxon>
        <taxon>Polypedilum</taxon>
        <taxon>Polypedilum</taxon>
    </lineage>
</organism>
<evidence type="ECO:0000313" key="11">
    <source>
        <dbReference type="Proteomes" id="UP001107558"/>
    </source>
</evidence>
<name>A0A9J6BD84_POLVA</name>
<dbReference type="PROSITE" id="PS00134">
    <property type="entry name" value="TRYPSIN_HIS"/>
    <property type="match status" value="1"/>
</dbReference>
<keyword evidence="4 7" id="KW-0720">Serine protease</keyword>
<keyword evidence="8" id="KW-0732">Signal</keyword>
<evidence type="ECO:0000256" key="4">
    <source>
        <dbReference type="ARBA" id="ARBA00022825"/>
    </source>
</evidence>
<keyword evidence="3 7" id="KW-0378">Hydrolase</keyword>
<dbReference type="InterPro" id="IPR033116">
    <property type="entry name" value="TRYPSIN_SER"/>
</dbReference>
<evidence type="ECO:0000256" key="6">
    <source>
        <dbReference type="ARBA" id="ARBA00024195"/>
    </source>
</evidence>
<dbReference type="GO" id="GO:0006508">
    <property type="term" value="P:proteolysis"/>
    <property type="evidence" value="ECO:0007669"/>
    <property type="project" value="UniProtKB-KW"/>
</dbReference>
<dbReference type="PROSITE" id="PS00135">
    <property type="entry name" value="TRYPSIN_SER"/>
    <property type="match status" value="1"/>
</dbReference>
<sequence length="272" mass="30193">MFKIVTFLFAIFVLNEARYHRYFDPQNELIETKWMDRRVVGNSGRIVNGEPADIANFPYMLVLIDLVRGGFRCGASVISLHWSLSAAHCTDIGTPYHMVNFRGGSTNRSNGGFIFFVQQYWNHPLYGHPDNARRLAYLTLSMFKTQLITKCKDLHVAACCFYSPNVTDDVCVNLLAGSKSRKSMSPPVMSLAECDRIWGRMGPSFFCMTIINGSDVCGGDSGSPLVTGTGSGRVQHGVVSFGTSDCGDSIPSVHIRIEHPVIRDWIRSHSGI</sequence>
<evidence type="ECO:0000313" key="10">
    <source>
        <dbReference type="EMBL" id="KAG5667701.1"/>
    </source>
</evidence>
<dbReference type="InterPro" id="IPR001314">
    <property type="entry name" value="Peptidase_S1A"/>
</dbReference>
<reference evidence="10" key="1">
    <citation type="submission" date="2021-03" db="EMBL/GenBank/DDBJ databases">
        <title>Chromosome level genome of the anhydrobiotic midge Polypedilum vanderplanki.</title>
        <authorList>
            <person name="Yoshida Y."/>
            <person name="Kikawada T."/>
            <person name="Gusev O."/>
        </authorList>
    </citation>
    <scope>NUCLEOTIDE SEQUENCE</scope>
    <source>
        <strain evidence="10">NIAS01</strain>
        <tissue evidence="10">Whole body or cell culture</tissue>
    </source>
</reference>
<dbReference type="InterPro" id="IPR009003">
    <property type="entry name" value="Peptidase_S1_PA"/>
</dbReference>
<evidence type="ECO:0000256" key="2">
    <source>
        <dbReference type="ARBA" id="ARBA00022757"/>
    </source>
</evidence>
<accession>A0A9J6BD84</accession>
<dbReference type="InterPro" id="IPR001254">
    <property type="entry name" value="Trypsin_dom"/>
</dbReference>
<dbReference type="PROSITE" id="PS50240">
    <property type="entry name" value="TRYPSIN_DOM"/>
    <property type="match status" value="1"/>
</dbReference>
<dbReference type="Pfam" id="PF00089">
    <property type="entry name" value="Trypsin"/>
    <property type="match status" value="1"/>
</dbReference>
<gene>
    <name evidence="10" type="ORF">PVAND_015672</name>
</gene>
<keyword evidence="5" id="KW-1015">Disulfide bond</keyword>
<evidence type="ECO:0000259" key="9">
    <source>
        <dbReference type="PROSITE" id="PS50240"/>
    </source>
</evidence>
<dbReference type="OrthoDB" id="7726816at2759"/>
<evidence type="ECO:0000256" key="8">
    <source>
        <dbReference type="SAM" id="SignalP"/>
    </source>
</evidence>
<keyword evidence="1 7" id="KW-0645">Protease</keyword>
<dbReference type="InterPro" id="IPR043504">
    <property type="entry name" value="Peptidase_S1_PA_chymotrypsin"/>
</dbReference>
<dbReference type="Proteomes" id="UP001107558">
    <property type="component" value="Chromosome 4"/>
</dbReference>
<dbReference type="InterPro" id="IPR018114">
    <property type="entry name" value="TRYPSIN_HIS"/>
</dbReference>
<feature type="domain" description="Peptidase S1" evidence="9">
    <location>
        <begin position="46"/>
        <end position="271"/>
    </location>
</feature>
<dbReference type="Gene3D" id="2.40.10.10">
    <property type="entry name" value="Trypsin-like serine proteases"/>
    <property type="match status" value="1"/>
</dbReference>
<dbReference type="GO" id="GO:0007586">
    <property type="term" value="P:digestion"/>
    <property type="evidence" value="ECO:0007669"/>
    <property type="project" value="UniProtKB-KW"/>
</dbReference>
<evidence type="ECO:0000256" key="3">
    <source>
        <dbReference type="ARBA" id="ARBA00022801"/>
    </source>
</evidence>
<proteinExistence type="inferred from homology"/>
<dbReference type="InterPro" id="IPR050430">
    <property type="entry name" value="Peptidase_S1"/>
</dbReference>
<dbReference type="EMBL" id="JADBJN010000004">
    <property type="protein sequence ID" value="KAG5667701.1"/>
    <property type="molecule type" value="Genomic_DNA"/>
</dbReference>
<evidence type="ECO:0000256" key="7">
    <source>
        <dbReference type="RuleBase" id="RU363034"/>
    </source>
</evidence>
<dbReference type="AlphaFoldDB" id="A0A9J6BD84"/>
<keyword evidence="11" id="KW-1185">Reference proteome</keyword>